<keyword evidence="1" id="KW-0234">DNA repair</keyword>
<dbReference type="InterPro" id="IPR025476">
    <property type="entry name" value="Helitron_helicase-like"/>
</dbReference>
<dbReference type="GO" id="GO:0006281">
    <property type="term" value="P:DNA repair"/>
    <property type="evidence" value="ECO:0007669"/>
    <property type="project" value="UniProtKB-KW"/>
</dbReference>
<sequence length="1360" mass="158376">MKSRSILKYKTDEIHKEVVKRRSKHKYGTNELHRQDVKQRSKMKYKMNEQHQQKVKTASKAKYHSTAESKEEMKKYVQKRKIAMQHMLKDMDEVVKSFKESVKQGPEYTCCCCHRIFFENQVQGCAIETYEKKFKAFEIANLCINTKYVHDCGSTCAVKCPKSRTWICYTCHRKILNGNVPAEAAYNKMCLETIPPELNTLNTLEQHLIALHIPFMKVMVLPKGGQHNVHGPVVCVPSNLKKTTSLPLNADENLLLRVKLKRRLSYKGYYEYQFVNPNHIKTALNYLKENNQWYENVEIKSTWEKDYDQSVFNQPETENEQLTVEANDANQEVVTDTCLQPVDIAQEVLDHYFDDVYNIAPGEGHNPIRMLREEGNEAKTFPHLFPSGKFSWNENRDVKISLSRYFNNRLMNADNRFAKDTNYIFFCQYLSELKQVIDKTQISIRKSVSKLDGKKTVTAEMLQNPEVLSKLLKSDEAMRFMQPIRGTPAYWSVTQKDLFAMLRQLGIPTWFCSFSAAEFRWDEIIGSILHQMNDDRKPCELDWSDKSEILRSNPVTVARMFEHRFHIFQRNVIMSPAKPIGNIIDFFVRVEFQQRGSPHMHCLYWVENAPKLDEDSEETICKFVDKYITCAVPSEDDDPELRQIVLDVQQHSKGHSKSCRKKGTECRFNFPRPPSECTFISRTVEEDVEDSNDEKLNVSQAKDILLRVWNEVLDDVNASKTTEEIFSNINLTQKLYETAHRILASKATTILKRNPVDMWTNQYNPCLLKSWDANMDIQYVLDPFSCIVYIISYISKAEREIGMLLKQTQIEATEGNLSARDTIKRIGSAYLNHREVSAQEAVYRVCNLKMKESSRKVIFIPVGENPTRLSKPLAQIKQRKNCKIGEQKEKTDDDPDDADDDDDDDEENLWMTNIVERYESRPKLNLFHKMCLAEFCSNYRVLANSQIPKVEKDGVYELRNGKGFVQKRTRGQPAVIRYPRFNKESAPEKYYQCLLQLFLPYWNVKHLKPPGFDLYQTFYETGHVKIKPSENLQAVKSIVESNHLFFSKNEAAMENAQEALEILGEPEDAWARLCPESELNRRECLKEKLETHQSHTAEPAFTGTAAFNIGGNTIHHVFSLTKSLPIPYEPLKEQSLNGIRSTLEHLQILIIDEVSMVYKRLLYYIHERLVQVKKRKQPFGGVSIIAVGDFYQLPPVKQRKDERLYSENGSYPTDYWLDFFKVVELEEIMRQREDIAFANVLNSLRIRTSEEPMSNEAKQTLRECIREGPEDALHVYSTNQEANEYNLKMLRGNSEELIELHAKDYQRDKTTGKLTLRDKPLIGTKTDDCRKLEVVEWECTKRKRMMESSSTPWNARTSRE</sequence>
<dbReference type="GO" id="GO:0016787">
    <property type="term" value="F:hydrolase activity"/>
    <property type="evidence" value="ECO:0007669"/>
    <property type="project" value="UniProtKB-KW"/>
</dbReference>
<feature type="domain" description="Helitron helicase-like" evidence="4">
    <location>
        <begin position="408"/>
        <end position="604"/>
    </location>
</feature>
<gene>
    <name evidence="7" type="primary">LOC111116431</name>
</gene>
<dbReference type="Pfam" id="PF20209">
    <property type="entry name" value="DUF6570"/>
    <property type="match status" value="1"/>
</dbReference>
<dbReference type="GO" id="GO:0006310">
    <property type="term" value="P:DNA recombination"/>
    <property type="evidence" value="ECO:0007669"/>
    <property type="project" value="UniProtKB-KW"/>
</dbReference>
<dbReference type="InterPro" id="IPR051055">
    <property type="entry name" value="PIF1_helicase"/>
</dbReference>
<dbReference type="GO" id="GO:0005524">
    <property type="term" value="F:ATP binding"/>
    <property type="evidence" value="ECO:0007669"/>
    <property type="project" value="UniProtKB-KW"/>
</dbReference>
<dbReference type="RefSeq" id="XP_022311133.1">
    <property type="nucleotide sequence ID" value="XM_022455425.1"/>
</dbReference>
<dbReference type="GO" id="GO:0000723">
    <property type="term" value="P:telomere maintenance"/>
    <property type="evidence" value="ECO:0007669"/>
    <property type="project" value="InterPro"/>
</dbReference>
<keyword evidence="1" id="KW-0547">Nucleotide-binding</keyword>
<dbReference type="Pfam" id="PF14214">
    <property type="entry name" value="Helitron_like_N"/>
    <property type="match status" value="1"/>
</dbReference>
<accession>A0A8B8C5Z7</accession>
<dbReference type="OrthoDB" id="416437at2759"/>
<dbReference type="SUPFAM" id="SSF52540">
    <property type="entry name" value="P-loop containing nucleoside triphosphate hydrolases"/>
    <property type="match status" value="1"/>
</dbReference>
<feature type="region of interest" description="Disordered" evidence="2">
    <location>
        <begin position="880"/>
        <end position="906"/>
    </location>
</feature>
<name>A0A8B8C5Z7_CRAVI</name>
<evidence type="ECO:0000259" key="5">
    <source>
        <dbReference type="Pfam" id="PF20209"/>
    </source>
</evidence>
<dbReference type="InterPro" id="IPR046700">
    <property type="entry name" value="DUF6570"/>
</dbReference>
<dbReference type="Gene3D" id="3.40.50.300">
    <property type="entry name" value="P-loop containing nucleotide triphosphate hydrolases"/>
    <property type="match status" value="1"/>
</dbReference>
<keyword evidence="1" id="KW-0227">DNA damage</keyword>
<dbReference type="InterPro" id="IPR010285">
    <property type="entry name" value="DNA_helicase_pif1-like_DEAD"/>
</dbReference>
<evidence type="ECO:0000259" key="3">
    <source>
        <dbReference type="Pfam" id="PF05970"/>
    </source>
</evidence>
<dbReference type="Proteomes" id="UP000694844">
    <property type="component" value="Chromosome 10"/>
</dbReference>
<evidence type="ECO:0000313" key="6">
    <source>
        <dbReference type="Proteomes" id="UP000694844"/>
    </source>
</evidence>
<dbReference type="PANTHER" id="PTHR47642:SF5">
    <property type="entry name" value="ATP-DEPENDENT DNA HELICASE"/>
    <property type="match status" value="1"/>
</dbReference>
<comment type="similarity">
    <text evidence="1">Belongs to the helicase family.</text>
</comment>
<dbReference type="InterPro" id="IPR027417">
    <property type="entry name" value="P-loop_NTPase"/>
</dbReference>
<evidence type="ECO:0000256" key="2">
    <source>
        <dbReference type="SAM" id="MobiDB-lite"/>
    </source>
</evidence>
<keyword evidence="1" id="KW-0233">DNA recombination</keyword>
<reference evidence="7" key="1">
    <citation type="submission" date="2025-08" db="UniProtKB">
        <authorList>
            <consortium name="RefSeq"/>
        </authorList>
    </citation>
    <scope>IDENTIFICATION</scope>
    <source>
        <tissue evidence="7">Whole sample</tissue>
    </source>
</reference>
<keyword evidence="1" id="KW-0347">Helicase</keyword>
<evidence type="ECO:0000259" key="4">
    <source>
        <dbReference type="Pfam" id="PF14214"/>
    </source>
</evidence>
<dbReference type="GO" id="GO:0043139">
    <property type="term" value="F:5'-3' DNA helicase activity"/>
    <property type="evidence" value="ECO:0007669"/>
    <property type="project" value="UniProtKB-EC"/>
</dbReference>
<keyword evidence="1" id="KW-0067">ATP-binding</keyword>
<keyword evidence="6" id="KW-1185">Reference proteome</keyword>
<dbReference type="Pfam" id="PF05970">
    <property type="entry name" value="PIF1"/>
    <property type="match status" value="1"/>
</dbReference>
<dbReference type="PANTHER" id="PTHR47642">
    <property type="entry name" value="ATP-DEPENDENT DNA HELICASE"/>
    <property type="match status" value="1"/>
</dbReference>
<organism evidence="6 7">
    <name type="scientific">Crassostrea virginica</name>
    <name type="common">Eastern oyster</name>
    <dbReference type="NCBI Taxonomy" id="6565"/>
    <lineage>
        <taxon>Eukaryota</taxon>
        <taxon>Metazoa</taxon>
        <taxon>Spiralia</taxon>
        <taxon>Lophotrochozoa</taxon>
        <taxon>Mollusca</taxon>
        <taxon>Bivalvia</taxon>
        <taxon>Autobranchia</taxon>
        <taxon>Pteriomorphia</taxon>
        <taxon>Ostreida</taxon>
        <taxon>Ostreoidea</taxon>
        <taxon>Ostreidae</taxon>
        <taxon>Crassostrea</taxon>
    </lineage>
</organism>
<feature type="compositionally biased region" description="Acidic residues" evidence="2">
    <location>
        <begin position="892"/>
        <end position="906"/>
    </location>
</feature>
<proteinExistence type="inferred from homology"/>
<feature type="domain" description="DNA helicase Pif1-like DEAD-box helicase" evidence="3">
    <location>
        <begin position="1085"/>
        <end position="1234"/>
    </location>
</feature>
<keyword evidence="1" id="KW-0378">Hydrolase</keyword>
<comment type="catalytic activity">
    <reaction evidence="1">
        <text>ATP + H2O = ADP + phosphate + H(+)</text>
        <dbReference type="Rhea" id="RHEA:13065"/>
        <dbReference type="ChEBI" id="CHEBI:15377"/>
        <dbReference type="ChEBI" id="CHEBI:15378"/>
        <dbReference type="ChEBI" id="CHEBI:30616"/>
        <dbReference type="ChEBI" id="CHEBI:43474"/>
        <dbReference type="ChEBI" id="CHEBI:456216"/>
        <dbReference type="EC" id="5.6.2.3"/>
    </reaction>
</comment>
<evidence type="ECO:0000256" key="1">
    <source>
        <dbReference type="RuleBase" id="RU363044"/>
    </source>
</evidence>
<dbReference type="KEGG" id="cvn:111116431"/>
<protein>
    <recommendedName>
        <fullName evidence="1">ATP-dependent DNA helicase</fullName>
        <ecNumber evidence="1">5.6.2.3</ecNumber>
    </recommendedName>
</protein>
<feature type="domain" description="DUF6570" evidence="5">
    <location>
        <begin position="177"/>
        <end position="301"/>
    </location>
</feature>
<evidence type="ECO:0000313" key="7">
    <source>
        <dbReference type="RefSeq" id="XP_022311133.1"/>
    </source>
</evidence>
<dbReference type="EC" id="5.6.2.3" evidence="1"/>
<dbReference type="GeneID" id="111116431"/>
<comment type="cofactor">
    <cofactor evidence="1">
        <name>Mg(2+)</name>
        <dbReference type="ChEBI" id="CHEBI:18420"/>
    </cofactor>
</comment>